<gene>
    <name evidence="1" type="ORF">L6452_01904</name>
</gene>
<name>A0ACB9FIU4_ARCLA</name>
<sequence>MKRASPKPKPEPSTSDPLEFLHMDLWGPMQTQSINGKKYVLVIVDDYSRYTWVKFLRSNDETPEIISSFLKSVEMNMQKTVKCYVLNDMESLNKFNPKAKEGIFIGYSQTSASYRVYMKTSKIVVESVNVKFDEAMEMDS</sequence>
<accession>A0ACB9FIU4</accession>
<dbReference type="Proteomes" id="UP001055879">
    <property type="component" value="Linkage Group LG01"/>
</dbReference>
<protein>
    <submittedName>
        <fullName evidence="1">Uncharacterized protein</fullName>
    </submittedName>
</protein>
<keyword evidence="2" id="KW-1185">Reference proteome</keyword>
<evidence type="ECO:0000313" key="2">
    <source>
        <dbReference type="Proteomes" id="UP001055879"/>
    </source>
</evidence>
<evidence type="ECO:0000313" key="1">
    <source>
        <dbReference type="EMBL" id="KAI3770761.1"/>
    </source>
</evidence>
<proteinExistence type="predicted"/>
<dbReference type="EMBL" id="CM042047">
    <property type="protein sequence ID" value="KAI3770761.1"/>
    <property type="molecule type" value="Genomic_DNA"/>
</dbReference>
<reference evidence="2" key="1">
    <citation type="journal article" date="2022" name="Mol. Ecol. Resour.">
        <title>The genomes of chicory, endive, great burdock and yacon provide insights into Asteraceae palaeo-polyploidization history and plant inulin production.</title>
        <authorList>
            <person name="Fan W."/>
            <person name="Wang S."/>
            <person name="Wang H."/>
            <person name="Wang A."/>
            <person name="Jiang F."/>
            <person name="Liu H."/>
            <person name="Zhao H."/>
            <person name="Xu D."/>
            <person name="Zhang Y."/>
        </authorList>
    </citation>
    <scope>NUCLEOTIDE SEQUENCE [LARGE SCALE GENOMIC DNA]</scope>
    <source>
        <strain evidence="2">cv. Niubang</strain>
    </source>
</reference>
<comment type="caution">
    <text evidence="1">The sequence shown here is derived from an EMBL/GenBank/DDBJ whole genome shotgun (WGS) entry which is preliminary data.</text>
</comment>
<reference evidence="1 2" key="2">
    <citation type="journal article" date="2022" name="Mol. Ecol. Resour.">
        <title>The genomes of chicory, endive, great burdock and yacon provide insights into Asteraceae paleo-polyploidization history and plant inulin production.</title>
        <authorList>
            <person name="Fan W."/>
            <person name="Wang S."/>
            <person name="Wang H."/>
            <person name="Wang A."/>
            <person name="Jiang F."/>
            <person name="Liu H."/>
            <person name="Zhao H."/>
            <person name="Xu D."/>
            <person name="Zhang Y."/>
        </authorList>
    </citation>
    <scope>NUCLEOTIDE SEQUENCE [LARGE SCALE GENOMIC DNA]</scope>
    <source>
        <strain evidence="2">cv. Niubang</strain>
    </source>
</reference>
<organism evidence="1 2">
    <name type="scientific">Arctium lappa</name>
    <name type="common">Greater burdock</name>
    <name type="synonym">Lappa major</name>
    <dbReference type="NCBI Taxonomy" id="4217"/>
    <lineage>
        <taxon>Eukaryota</taxon>
        <taxon>Viridiplantae</taxon>
        <taxon>Streptophyta</taxon>
        <taxon>Embryophyta</taxon>
        <taxon>Tracheophyta</taxon>
        <taxon>Spermatophyta</taxon>
        <taxon>Magnoliopsida</taxon>
        <taxon>eudicotyledons</taxon>
        <taxon>Gunneridae</taxon>
        <taxon>Pentapetalae</taxon>
        <taxon>asterids</taxon>
        <taxon>campanulids</taxon>
        <taxon>Asterales</taxon>
        <taxon>Asteraceae</taxon>
        <taxon>Carduoideae</taxon>
        <taxon>Cardueae</taxon>
        <taxon>Arctiinae</taxon>
        <taxon>Arctium</taxon>
    </lineage>
</organism>